<proteinExistence type="predicted"/>
<evidence type="ECO:0008006" key="4">
    <source>
        <dbReference type="Google" id="ProtNLM"/>
    </source>
</evidence>
<name>A0ABQ8W562_PENCH</name>
<gene>
    <name evidence="2" type="ORF">N7505_010920</name>
</gene>
<sequence length="130" mass="13893">MTLMKNYGGSFHISSLRRPSKSVLRVAVLFLNPREQCSTCSVFVDSIRPRRARMHVNLHASSEAPFCGRLSLCAALAAGHLVQAHVAHDRSAPASAAPSRSVSPFGGSRIASGPNNGPKMSVAAVERSRR</sequence>
<comment type="caution">
    <text evidence="2">The sequence shown here is derived from an EMBL/GenBank/DDBJ whole genome shotgun (WGS) entry which is preliminary data.</text>
</comment>
<keyword evidence="3" id="KW-1185">Reference proteome</keyword>
<evidence type="ECO:0000313" key="3">
    <source>
        <dbReference type="Proteomes" id="UP001220256"/>
    </source>
</evidence>
<feature type="region of interest" description="Disordered" evidence="1">
    <location>
        <begin position="88"/>
        <end position="130"/>
    </location>
</feature>
<protein>
    <recommendedName>
        <fullName evidence="4">C2H2-type domain-containing protein</fullName>
    </recommendedName>
</protein>
<dbReference type="EMBL" id="JAPVEB010000010">
    <property type="protein sequence ID" value="KAJ5255769.1"/>
    <property type="molecule type" value="Genomic_DNA"/>
</dbReference>
<reference evidence="2 3" key="1">
    <citation type="journal article" date="2023" name="IMA Fungus">
        <title>Comparative genomic study of the Penicillium genus elucidates a diverse pangenome and 15 lateral gene transfer events.</title>
        <authorList>
            <person name="Petersen C."/>
            <person name="Sorensen T."/>
            <person name="Nielsen M.R."/>
            <person name="Sondergaard T.E."/>
            <person name="Sorensen J.L."/>
            <person name="Fitzpatrick D.A."/>
            <person name="Frisvad J.C."/>
            <person name="Nielsen K.L."/>
        </authorList>
    </citation>
    <scope>NUCLEOTIDE SEQUENCE [LARGE SCALE GENOMIC DNA]</scope>
    <source>
        <strain evidence="2 3">IBT 3361</strain>
    </source>
</reference>
<dbReference type="Proteomes" id="UP001220256">
    <property type="component" value="Unassembled WGS sequence"/>
</dbReference>
<evidence type="ECO:0000313" key="2">
    <source>
        <dbReference type="EMBL" id="KAJ5255769.1"/>
    </source>
</evidence>
<organism evidence="2 3">
    <name type="scientific">Penicillium chrysogenum</name>
    <name type="common">Penicillium notatum</name>
    <dbReference type="NCBI Taxonomy" id="5076"/>
    <lineage>
        <taxon>Eukaryota</taxon>
        <taxon>Fungi</taxon>
        <taxon>Dikarya</taxon>
        <taxon>Ascomycota</taxon>
        <taxon>Pezizomycotina</taxon>
        <taxon>Eurotiomycetes</taxon>
        <taxon>Eurotiomycetidae</taxon>
        <taxon>Eurotiales</taxon>
        <taxon>Aspergillaceae</taxon>
        <taxon>Penicillium</taxon>
        <taxon>Penicillium chrysogenum species complex</taxon>
    </lineage>
</organism>
<feature type="compositionally biased region" description="Low complexity" evidence="1">
    <location>
        <begin position="92"/>
        <end position="101"/>
    </location>
</feature>
<evidence type="ECO:0000256" key="1">
    <source>
        <dbReference type="SAM" id="MobiDB-lite"/>
    </source>
</evidence>
<accession>A0ABQ8W562</accession>